<gene>
    <name evidence="3" type="ORF">BKCO1_4700050</name>
</gene>
<dbReference type="OrthoDB" id="3562540at2759"/>
<reference evidence="3 4" key="1">
    <citation type="submission" date="2016-10" db="EMBL/GenBank/DDBJ databases">
        <title>Proteomics and genomics reveal pathogen-plant mechanisms compatible with a hemibiotrophic lifestyle of Diplodia corticola.</title>
        <authorList>
            <person name="Fernandes I."/>
            <person name="De Jonge R."/>
            <person name="Van De Peer Y."/>
            <person name="Devreese B."/>
            <person name="Alves A."/>
            <person name="Esteves A.C."/>
        </authorList>
    </citation>
    <scope>NUCLEOTIDE SEQUENCE [LARGE SCALE GENOMIC DNA]</scope>
    <source>
        <strain evidence="3 4">CBS 112549</strain>
    </source>
</reference>
<feature type="coiled-coil region" evidence="1">
    <location>
        <begin position="27"/>
        <end position="67"/>
    </location>
</feature>
<feature type="region of interest" description="Disordered" evidence="2">
    <location>
        <begin position="199"/>
        <end position="232"/>
    </location>
</feature>
<sequence>MSGLEVVGAVASIVQLAQITGKLVICLRDLSDNVRRSSERFQNYKQRADELQQIVTLMKENDQLQSDALRAPIDALVRTVEAILRVLAKKFVTDPSNPSTKWRNRLKGARIPQAEALISAKFDDLERHKSTLALAILENLGGSIHRIDARLATGIPDIQSQVQRIESTLLACSTLGDHRLPSDCCLSTAREKRTALEYAAGNEEEPSPGHLSARSTGSTTLVSGRHSAPDLETGHYSQHIECSRQKEVGTRLYTENTSLERALQLNGNVGIDQFGDQNFNSHWSNNSATGQSKQVNGDVFDADFATMFFSRR</sequence>
<dbReference type="GeneID" id="31016664"/>
<protein>
    <recommendedName>
        <fullName evidence="5">Fungal N-terminal domain-containing protein</fullName>
    </recommendedName>
</protein>
<feature type="compositionally biased region" description="Polar residues" evidence="2">
    <location>
        <begin position="213"/>
        <end position="222"/>
    </location>
</feature>
<evidence type="ECO:0000313" key="4">
    <source>
        <dbReference type="Proteomes" id="UP000183809"/>
    </source>
</evidence>
<dbReference type="EMBL" id="MNUE01000047">
    <property type="protein sequence ID" value="OJD31477.1"/>
    <property type="molecule type" value="Genomic_DNA"/>
</dbReference>
<dbReference type="RefSeq" id="XP_020127737.1">
    <property type="nucleotide sequence ID" value="XM_020276403.1"/>
</dbReference>
<keyword evidence="4" id="KW-1185">Reference proteome</keyword>
<name>A0A1J9RVF3_9PEZI</name>
<organism evidence="3 4">
    <name type="scientific">Diplodia corticola</name>
    <dbReference type="NCBI Taxonomy" id="236234"/>
    <lineage>
        <taxon>Eukaryota</taxon>
        <taxon>Fungi</taxon>
        <taxon>Dikarya</taxon>
        <taxon>Ascomycota</taxon>
        <taxon>Pezizomycotina</taxon>
        <taxon>Dothideomycetes</taxon>
        <taxon>Dothideomycetes incertae sedis</taxon>
        <taxon>Botryosphaeriales</taxon>
        <taxon>Botryosphaeriaceae</taxon>
        <taxon>Diplodia</taxon>
    </lineage>
</organism>
<proteinExistence type="predicted"/>
<accession>A0A1J9RVF3</accession>
<keyword evidence="1" id="KW-0175">Coiled coil</keyword>
<dbReference type="Proteomes" id="UP000183809">
    <property type="component" value="Unassembled WGS sequence"/>
</dbReference>
<evidence type="ECO:0000256" key="2">
    <source>
        <dbReference type="SAM" id="MobiDB-lite"/>
    </source>
</evidence>
<evidence type="ECO:0000256" key="1">
    <source>
        <dbReference type="SAM" id="Coils"/>
    </source>
</evidence>
<evidence type="ECO:0008006" key="5">
    <source>
        <dbReference type="Google" id="ProtNLM"/>
    </source>
</evidence>
<comment type="caution">
    <text evidence="3">The sequence shown here is derived from an EMBL/GenBank/DDBJ whole genome shotgun (WGS) entry which is preliminary data.</text>
</comment>
<evidence type="ECO:0000313" key="3">
    <source>
        <dbReference type="EMBL" id="OJD31477.1"/>
    </source>
</evidence>
<dbReference type="AlphaFoldDB" id="A0A1J9RVF3"/>